<dbReference type="AlphaFoldDB" id="A0A973W852"/>
<dbReference type="PANTHER" id="PTHR43236:SF2">
    <property type="entry name" value="BLL0069 PROTEIN"/>
    <property type="match status" value="1"/>
</dbReference>
<dbReference type="PANTHER" id="PTHR43236">
    <property type="entry name" value="ANTITOXIN HIGA1"/>
    <property type="match status" value="1"/>
</dbReference>
<organism evidence="2">
    <name type="scientific">Bradyrhizobium septentrionale</name>
    <dbReference type="NCBI Taxonomy" id="1404411"/>
    <lineage>
        <taxon>Bacteria</taxon>
        <taxon>Pseudomonadati</taxon>
        <taxon>Pseudomonadota</taxon>
        <taxon>Alphaproteobacteria</taxon>
        <taxon>Hyphomicrobiales</taxon>
        <taxon>Nitrobacteraceae</taxon>
        <taxon>Bradyrhizobium</taxon>
    </lineage>
</organism>
<dbReference type="RefSeq" id="WP_166213715.1">
    <property type="nucleotide sequence ID" value="NZ_CP088285.1"/>
</dbReference>
<feature type="domain" description="IrrE N-terminal-like" evidence="1">
    <location>
        <begin position="31"/>
        <end position="168"/>
    </location>
</feature>
<accession>A0A973W852</accession>
<proteinExistence type="predicted"/>
<dbReference type="InterPro" id="IPR052345">
    <property type="entry name" value="Rad_response_metalloprotease"/>
</dbReference>
<evidence type="ECO:0000259" key="1">
    <source>
        <dbReference type="Pfam" id="PF06114"/>
    </source>
</evidence>
<dbReference type="Gene3D" id="1.10.10.2910">
    <property type="match status" value="1"/>
</dbReference>
<dbReference type="EMBL" id="JAAOLE020000001">
    <property type="protein sequence ID" value="NVI49313.1"/>
    <property type="molecule type" value="Genomic_DNA"/>
</dbReference>
<dbReference type="InterPro" id="IPR010359">
    <property type="entry name" value="IrrE_HExxH"/>
</dbReference>
<comment type="caution">
    <text evidence="2">The sequence shown here is derived from an EMBL/GenBank/DDBJ whole genome shotgun (WGS) entry which is preliminary data.</text>
</comment>
<dbReference type="Pfam" id="PF06114">
    <property type="entry name" value="Peptidase_M78"/>
    <property type="match status" value="1"/>
</dbReference>
<evidence type="ECO:0000313" key="2">
    <source>
        <dbReference type="EMBL" id="NVI49313.1"/>
    </source>
</evidence>
<gene>
    <name evidence="2" type="ORF">HAP48_042060</name>
</gene>
<name>A0A973W852_9BRAD</name>
<sequence>MNELDEARAQASALVKRLGLKVPPVPVDRLAKVLGVRIEYTPFDDELSGMAFIRDGKPVIGVNSNHHPNRQRFTIAHELAHVVLHRAKLEATVLIDKGRNFIPRDSISAEGIDPLEKQANAFASELLMPERLVQQIMAESSRDIQDDDYLIGIANRFRVSLAALQIRLARL</sequence>
<reference evidence="2" key="1">
    <citation type="submission" date="2020-06" db="EMBL/GenBank/DDBJ databases">
        <title>Whole Genome Sequence of Bradyrhizobium sp. Strain 1S1.</title>
        <authorList>
            <person name="Bromfield E.S.P."/>
            <person name="Cloutier S."/>
        </authorList>
    </citation>
    <scope>NUCLEOTIDE SEQUENCE [LARGE SCALE GENOMIC DNA]</scope>
    <source>
        <strain evidence="2">1S1</strain>
    </source>
</reference>
<protein>
    <submittedName>
        <fullName evidence="2">ImmA/IrrE family metallo-endopeptidase</fullName>
    </submittedName>
</protein>